<dbReference type="EMBL" id="BSFE01000016">
    <property type="protein sequence ID" value="GLK53919.1"/>
    <property type="molecule type" value="Genomic_DNA"/>
</dbReference>
<organism evidence="1 2">
    <name type="scientific">Maricaulis virginensis</name>
    <dbReference type="NCBI Taxonomy" id="144022"/>
    <lineage>
        <taxon>Bacteria</taxon>
        <taxon>Pseudomonadati</taxon>
        <taxon>Pseudomonadota</taxon>
        <taxon>Alphaproteobacteria</taxon>
        <taxon>Maricaulales</taxon>
        <taxon>Maricaulaceae</taxon>
        <taxon>Maricaulis</taxon>
    </lineage>
</organism>
<evidence type="ECO:0000313" key="1">
    <source>
        <dbReference type="EMBL" id="GLK53919.1"/>
    </source>
</evidence>
<evidence type="ECO:0000313" key="2">
    <source>
        <dbReference type="Proteomes" id="UP001143486"/>
    </source>
</evidence>
<reference evidence="1" key="2">
    <citation type="submission" date="2023-01" db="EMBL/GenBank/DDBJ databases">
        <authorList>
            <person name="Sun Q."/>
            <person name="Evtushenko L."/>
        </authorList>
    </citation>
    <scope>NUCLEOTIDE SEQUENCE</scope>
    <source>
        <strain evidence="1">VKM B-1513</strain>
    </source>
</reference>
<gene>
    <name evidence="1" type="ORF">GCM10017621_34270</name>
</gene>
<keyword evidence="2" id="KW-1185">Reference proteome</keyword>
<protein>
    <submittedName>
        <fullName evidence="1">Uncharacterized protein</fullName>
    </submittedName>
</protein>
<proteinExistence type="predicted"/>
<dbReference type="Proteomes" id="UP001143486">
    <property type="component" value="Unassembled WGS sequence"/>
</dbReference>
<accession>A0A9W6IRA2</accession>
<sequence>MFPRVNIDRKPSPALPFNSRLGFSMKDQEKAASAKDSGKEITATNKGGELASKYKMACMIG</sequence>
<dbReference type="AlphaFoldDB" id="A0A9W6IRA2"/>
<comment type="caution">
    <text evidence="1">The sequence shown here is derived from an EMBL/GenBank/DDBJ whole genome shotgun (WGS) entry which is preliminary data.</text>
</comment>
<reference evidence="1" key="1">
    <citation type="journal article" date="2014" name="Int. J. Syst. Evol. Microbiol.">
        <title>Complete genome sequence of Corynebacterium casei LMG S-19264T (=DSM 44701T), isolated from a smear-ripened cheese.</title>
        <authorList>
            <consortium name="US DOE Joint Genome Institute (JGI-PGF)"/>
            <person name="Walter F."/>
            <person name="Albersmeier A."/>
            <person name="Kalinowski J."/>
            <person name="Ruckert C."/>
        </authorList>
    </citation>
    <scope>NUCLEOTIDE SEQUENCE</scope>
    <source>
        <strain evidence="1">VKM B-1513</strain>
    </source>
</reference>
<name>A0A9W6IRA2_9PROT</name>